<proteinExistence type="predicted"/>
<dbReference type="AlphaFoldDB" id="A0A2T3A2R7"/>
<evidence type="ECO:0000313" key="2">
    <source>
        <dbReference type="EMBL" id="PSR81741.1"/>
    </source>
</evidence>
<keyword evidence="3" id="KW-1185">Reference proteome</keyword>
<name>A0A2T3A2R7_9PEZI</name>
<evidence type="ECO:0000313" key="3">
    <source>
        <dbReference type="Proteomes" id="UP000241462"/>
    </source>
</evidence>
<sequence length="160" mass="18028">MHRQTEYERHCASTWCLEKVHSTTTDDKTLAALYTLPRRSQREVRDQRSAQATQSKPAQPDDPALWDWRRHSGHRHVVDVWFLTRRLQASQPADAFSRCCRATYVAGEASQADRSCLLLSRQAQERPEQCACGLAWPGCSGSVILPSADPFSGLPGCVCW</sequence>
<dbReference type="Proteomes" id="UP000241462">
    <property type="component" value="Unassembled WGS sequence"/>
</dbReference>
<evidence type="ECO:0000256" key="1">
    <source>
        <dbReference type="SAM" id="MobiDB-lite"/>
    </source>
</evidence>
<dbReference type="InParanoid" id="A0A2T3A2R7"/>
<protein>
    <submittedName>
        <fullName evidence="2">Uncharacterized protein</fullName>
    </submittedName>
</protein>
<organism evidence="2 3">
    <name type="scientific">Coniella lustricola</name>
    <dbReference type="NCBI Taxonomy" id="2025994"/>
    <lineage>
        <taxon>Eukaryota</taxon>
        <taxon>Fungi</taxon>
        <taxon>Dikarya</taxon>
        <taxon>Ascomycota</taxon>
        <taxon>Pezizomycotina</taxon>
        <taxon>Sordariomycetes</taxon>
        <taxon>Sordariomycetidae</taxon>
        <taxon>Diaporthales</taxon>
        <taxon>Schizoparmaceae</taxon>
        <taxon>Coniella</taxon>
    </lineage>
</organism>
<gene>
    <name evidence="2" type="ORF">BD289DRAFT_32742</name>
</gene>
<accession>A0A2T3A2R7</accession>
<reference evidence="2 3" key="1">
    <citation type="journal article" date="2018" name="Mycol. Prog.">
        <title>Coniella lustricola, a new species from submerged detritus.</title>
        <authorList>
            <person name="Raudabaugh D.B."/>
            <person name="Iturriaga T."/>
            <person name="Carver A."/>
            <person name="Mondo S."/>
            <person name="Pangilinan J."/>
            <person name="Lipzen A."/>
            <person name="He G."/>
            <person name="Amirebrahimi M."/>
            <person name="Grigoriev I.V."/>
            <person name="Miller A.N."/>
        </authorList>
    </citation>
    <scope>NUCLEOTIDE SEQUENCE [LARGE SCALE GENOMIC DNA]</scope>
    <source>
        <strain evidence="2 3">B22-T-1</strain>
    </source>
</reference>
<dbReference type="EMBL" id="KZ678495">
    <property type="protein sequence ID" value="PSR81741.1"/>
    <property type="molecule type" value="Genomic_DNA"/>
</dbReference>
<feature type="region of interest" description="Disordered" evidence="1">
    <location>
        <begin position="39"/>
        <end position="65"/>
    </location>
</feature>